<dbReference type="AlphaFoldDB" id="A0A8E6B980"/>
<proteinExistence type="predicted"/>
<organism evidence="1 2">
    <name type="scientific">Telmatocola sphagniphila</name>
    <dbReference type="NCBI Taxonomy" id="1123043"/>
    <lineage>
        <taxon>Bacteria</taxon>
        <taxon>Pseudomonadati</taxon>
        <taxon>Planctomycetota</taxon>
        <taxon>Planctomycetia</taxon>
        <taxon>Gemmatales</taxon>
        <taxon>Gemmataceae</taxon>
    </lineage>
</organism>
<evidence type="ECO:0000313" key="2">
    <source>
        <dbReference type="Proteomes" id="UP000676194"/>
    </source>
</evidence>
<dbReference type="Pfam" id="PF08819">
    <property type="entry name" value="DUF1802"/>
    <property type="match status" value="1"/>
</dbReference>
<accession>A0A8E6B980</accession>
<dbReference type="InterPro" id="IPR014923">
    <property type="entry name" value="DUF1802"/>
</dbReference>
<protein>
    <submittedName>
        <fullName evidence="1">DUF1802 family protein</fullName>
    </submittedName>
</protein>
<dbReference type="EMBL" id="CP074694">
    <property type="protein sequence ID" value="QVL33624.1"/>
    <property type="molecule type" value="Genomic_DNA"/>
</dbReference>
<reference evidence="1" key="1">
    <citation type="submission" date="2021-05" db="EMBL/GenBank/DDBJ databases">
        <title>Complete genome sequence of the cellulolytic planctomycete Telmatocola sphagniphila SP2T and characterization of the first cellulase from planctomycetes.</title>
        <authorList>
            <person name="Rakitin A.L."/>
            <person name="Beletsky A.V."/>
            <person name="Naumoff D.G."/>
            <person name="Kulichevskaya I.S."/>
            <person name="Mardanov A.V."/>
            <person name="Ravin N.V."/>
            <person name="Dedysh S.N."/>
        </authorList>
    </citation>
    <scope>NUCLEOTIDE SEQUENCE</scope>
    <source>
        <strain evidence="1">SP2T</strain>
    </source>
</reference>
<keyword evidence="2" id="KW-1185">Reference proteome</keyword>
<evidence type="ECO:0000313" key="1">
    <source>
        <dbReference type="EMBL" id="QVL33624.1"/>
    </source>
</evidence>
<sequence>MKLDIAFKEWATICTALGTGRQSLILRKGGISEVGGAFLPEHSSFWLYPTFFHQQIQRTRSLGNGFLPLLQAPNPGWVPIQYLAEVQQIFYCKDLDRLLELKEFYFWTTQTVEERFNYRCQGLYLLLTRIKRLPEPILISEEPEYAGCKSWVTLKDKIVIERTSNVLSDEEYHPVAARISEVLGRS</sequence>
<dbReference type="RefSeq" id="WP_213498536.1">
    <property type="nucleotide sequence ID" value="NZ_CP074694.1"/>
</dbReference>
<dbReference type="KEGG" id="tsph:KIH39_06860"/>
<dbReference type="Proteomes" id="UP000676194">
    <property type="component" value="Chromosome"/>
</dbReference>
<name>A0A8E6B980_9BACT</name>
<gene>
    <name evidence="1" type="ORF">KIH39_06860</name>
</gene>